<evidence type="ECO:0000256" key="1">
    <source>
        <dbReference type="ARBA" id="ARBA00004167"/>
    </source>
</evidence>
<feature type="region of interest" description="Disordered" evidence="5">
    <location>
        <begin position="1426"/>
        <end position="1452"/>
    </location>
</feature>
<feature type="domain" description="Translocation and assembly module TamB C-terminal" evidence="6">
    <location>
        <begin position="991"/>
        <end position="1409"/>
    </location>
</feature>
<evidence type="ECO:0000256" key="4">
    <source>
        <dbReference type="ARBA" id="ARBA00023136"/>
    </source>
</evidence>
<feature type="compositionally biased region" description="Basic and acidic residues" evidence="5">
    <location>
        <begin position="1433"/>
        <end position="1444"/>
    </location>
</feature>
<dbReference type="GO" id="GO:0009306">
    <property type="term" value="P:protein secretion"/>
    <property type="evidence" value="ECO:0007669"/>
    <property type="project" value="InterPro"/>
</dbReference>
<dbReference type="STRING" id="743722.Sph21_0566"/>
<keyword evidence="3" id="KW-1133">Transmembrane helix</keyword>
<dbReference type="PANTHER" id="PTHR36985:SF1">
    <property type="entry name" value="TRANSLOCATION AND ASSEMBLY MODULE SUBUNIT TAMB"/>
    <property type="match status" value="1"/>
</dbReference>
<dbReference type="KEGG" id="shg:Sph21_0566"/>
<dbReference type="eggNOG" id="COG2911">
    <property type="taxonomic scope" value="Bacteria"/>
</dbReference>
<proteinExistence type="predicted"/>
<reference evidence="7" key="1">
    <citation type="submission" date="2011-03" db="EMBL/GenBank/DDBJ databases">
        <title>Complete sequence of Sphingobacterium sp. 21.</title>
        <authorList>
            <consortium name="US DOE Joint Genome Institute"/>
            <person name="Lucas S."/>
            <person name="Copeland A."/>
            <person name="Lapidus A."/>
            <person name="Cheng J.-F."/>
            <person name="Goodwin L."/>
            <person name="Pitluck S."/>
            <person name="Davenport K."/>
            <person name="Detter J.C."/>
            <person name="Han C."/>
            <person name="Tapia R."/>
            <person name="Land M."/>
            <person name="Hauser L."/>
            <person name="Kyrpides N."/>
            <person name="Ivanova N."/>
            <person name="Ovchinnikova G."/>
            <person name="Pagani I."/>
            <person name="Siebers A.K."/>
            <person name="Allgaier M."/>
            <person name="Thelen M.P."/>
            <person name="Hugenholtz P."/>
            <person name="Woyke T."/>
        </authorList>
    </citation>
    <scope>NUCLEOTIDE SEQUENCE</scope>
    <source>
        <strain evidence="7">21</strain>
    </source>
</reference>
<evidence type="ECO:0000256" key="5">
    <source>
        <dbReference type="SAM" id="MobiDB-lite"/>
    </source>
</evidence>
<name>F4C811_SPHS2</name>
<protein>
    <recommendedName>
        <fullName evidence="6">Translocation and assembly module TamB C-terminal domain-containing protein</fullName>
    </recommendedName>
</protein>
<evidence type="ECO:0000256" key="3">
    <source>
        <dbReference type="ARBA" id="ARBA00022989"/>
    </source>
</evidence>
<keyword evidence="4" id="KW-0472">Membrane</keyword>
<gene>
    <name evidence="7" type="ordered locus">Sph21_0566</name>
</gene>
<evidence type="ECO:0000256" key="2">
    <source>
        <dbReference type="ARBA" id="ARBA00022692"/>
    </source>
</evidence>
<comment type="subcellular location">
    <subcellularLocation>
        <location evidence="1">Membrane</location>
        <topology evidence="1">Single-pass membrane protein</topology>
    </subcellularLocation>
</comment>
<dbReference type="HOGENOM" id="CLU_002997_1_1_10"/>
<sequence length="1452" mass="161742">MLVGILFALQFRSVQTYIARQVASYLSNELHTKIEIEEVYLKPFSSLSLRNLYIEDLSHDTLLFAQELRAGIDLESIRSKEITIKDLTLSNSRFYLKKKADSVNNLTFILDYFSAPKQPKRKSSFIVNLNSLKLNNIHFRYKNELVKRHTAGVNFNDIDILGLHGDFSTIDFKNFLLKADIKGLKFKEKSGFELKRLDASFKMDSTSMNFENLSVQTNRSKLGKQLRFKYATLSDFANFIEKVEIYAETEDTRVDSRDIAFFAPGMNQVAFNVGLSGKLKGTVRHFKGERLLLKTGKATYLRGNISVAGLPDIEKTIFDLDLEQFATIKTDLEPSIAGFSGQKDFKLPAILTSLGHVNYTGKARGFYNDFQLDGSLKTVLGQVDARVAINLKDENSYEGSLKAERFNISGLLDNRQVGSVSLQADIQGTGFSLNELNANIKSQIASVIYKGKNYRNIRLDGTVDARVLHAQVDVNDRNLKLQGEAAVDFRSPETSYDFSTIVEKANLLEMGLIKDSLQLEGQVTGKFQGNTINNIVGNARLHHIVLRKPSSSISIDSIVFLAEGERSNRKIAVQSDMLDATMNGEIDLASFPSYFKSVAKRYLPSWEIEQKSSKQVFDFALKLKRSEPLLLLFAPFITIPDTMFVNGKFSTVDSTANLNAYIPMLEVGKIKVTDIIVDGVAMDESLNLTATADQLNITDSLYVKNINIANILSDDSLRFNMKLSDVDAKNQLDLNGLVEFNEKEAAILSLLPSNVIINREDWKLEEKVNFDFHGGNIHVNDFELANGEQHVKIDGLISKDEEDVLSVSFDKFNLVTLAGIMNPLGIELEGKLNGNFQLFSLLKNPYISADINSSDIYYNGREIGDMTLTAKMDPASDLVGMNMEVNRQGTKTLRITGSYDAKASENSLDLIANLEDSEIVLFEPFLKKLVSDLTGTVSAAISIKGTPWSPIISGDCEFRNASFTVNYLKTRYTINDRVGVNNSSIELKDLDILDKNNNKAVANGSVDMSNPLDPVIDVQINAKKFMVLNTTAKDNPLYYGIGIGTGDFVFKGPTSNMDIDIKAATEEGTSFNIPLNASGTVSENDFITFVSKDSTFSETRGSYFDGLTLHIDLDISRNAQATIITDLGKLSGVGNGNITMNITSLGDFEMFGEYVILQGKFTFTAQDFINKIFEINRGGTIRWTGNPAEALINLTAMYEVRTSVRPLYTAAGRQGTDQRVVAQAEMILAGNLLHPDISFAIDFPVDSYVKDELQSYLSDANNVNQQALSLIVRRSFAPGTGTDLTTELNSTFLSAGTELAFNQLNNIISQSLNLNFVDFNIRSLNEASASIRLLNNRLILTGGITDRRSQLNDLNVFGNQVASDVEALYLIRKNGNLLFRASNRLNNRNFLNPTDEYVSAFGLVYRQDFDTFGEFFKRMFMLTRKKKEEEEENPKPIQEKEESTSVKGSKVN</sequence>
<dbReference type="PATRIC" id="fig|743722.3.peg.614"/>
<organism evidence="7">
    <name type="scientific">Sphingobacterium sp. (strain 21)</name>
    <dbReference type="NCBI Taxonomy" id="743722"/>
    <lineage>
        <taxon>Bacteria</taxon>
        <taxon>Pseudomonadati</taxon>
        <taxon>Bacteroidota</taxon>
        <taxon>Sphingobacteriia</taxon>
        <taxon>Sphingobacteriales</taxon>
        <taxon>Sphingobacteriaceae</taxon>
        <taxon>Sphingobacterium</taxon>
    </lineage>
</organism>
<keyword evidence="2" id="KW-0812">Transmembrane</keyword>
<dbReference type="Pfam" id="PF04357">
    <property type="entry name" value="TamB"/>
    <property type="match status" value="1"/>
</dbReference>
<dbReference type="EMBL" id="CP002584">
    <property type="protein sequence ID" value="ADZ77148.1"/>
    <property type="molecule type" value="Genomic_DNA"/>
</dbReference>
<dbReference type="InterPro" id="IPR007452">
    <property type="entry name" value="TamB_C"/>
</dbReference>
<evidence type="ECO:0000313" key="7">
    <source>
        <dbReference type="EMBL" id="ADZ77148.1"/>
    </source>
</evidence>
<accession>F4C811</accession>
<dbReference type="PANTHER" id="PTHR36985">
    <property type="entry name" value="TRANSLOCATION AND ASSEMBLY MODULE SUBUNIT TAMB"/>
    <property type="match status" value="1"/>
</dbReference>
<dbReference type="GO" id="GO:0005886">
    <property type="term" value="C:plasma membrane"/>
    <property type="evidence" value="ECO:0007669"/>
    <property type="project" value="InterPro"/>
</dbReference>
<evidence type="ECO:0000259" key="6">
    <source>
        <dbReference type="Pfam" id="PF04357"/>
    </source>
</evidence>